<protein>
    <submittedName>
        <fullName evidence="3">Unannotated protein</fullName>
    </submittedName>
</protein>
<dbReference type="EMBL" id="CAFBQU010000004">
    <property type="protein sequence ID" value="CAB5060684.1"/>
    <property type="molecule type" value="Genomic_DNA"/>
</dbReference>
<dbReference type="AlphaFoldDB" id="A0A6J7U2P3"/>
<evidence type="ECO:0000259" key="1">
    <source>
        <dbReference type="Pfam" id="PF09851"/>
    </source>
</evidence>
<name>A0A6J7U2P3_9ZZZZ</name>
<gene>
    <name evidence="2" type="ORF">UFOPK4098_00109</name>
    <name evidence="3" type="ORF">UFOPK4347_00309</name>
</gene>
<evidence type="ECO:0000313" key="2">
    <source>
        <dbReference type="EMBL" id="CAB5007690.1"/>
    </source>
</evidence>
<evidence type="ECO:0000313" key="3">
    <source>
        <dbReference type="EMBL" id="CAB5060684.1"/>
    </source>
</evidence>
<accession>A0A6J7U2P3</accession>
<reference evidence="3" key="1">
    <citation type="submission" date="2020-05" db="EMBL/GenBank/DDBJ databases">
        <authorList>
            <person name="Chiriac C."/>
            <person name="Salcher M."/>
            <person name="Ghai R."/>
            <person name="Kavagutti S V."/>
        </authorList>
    </citation>
    <scope>NUCLEOTIDE SEQUENCE</scope>
</reference>
<organism evidence="3">
    <name type="scientific">freshwater metagenome</name>
    <dbReference type="NCBI Taxonomy" id="449393"/>
    <lineage>
        <taxon>unclassified sequences</taxon>
        <taxon>metagenomes</taxon>
        <taxon>ecological metagenomes</taxon>
    </lineage>
</organism>
<feature type="domain" description="SHOCT" evidence="1">
    <location>
        <begin position="175"/>
        <end position="201"/>
    </location>
</feature>
<dbReference type="InterPro" id="IPR018649">
    <property type="entry name" value="SHOCT"/>
</dbReference>
<proteinExistence type="predicted"/>
<sequence length="203" mass="21784">MENQQIEWGFNMEAMGATGKVTVDDVFVTISHEGSTGLNKLQNRIQQGYKGEKKIAISQISAVQFKSVGGMGKKLSSVYNKTPGLGAINKLAGNTAGATGYIEFVVIGSSENKGRALFGGLNAMASNENAVMFSPDQEEAFNEIREFIENKIRERYTTQPAQQAASVAAPDVAAQINSLKQLLDSGALTEDEFQKAKSKVLGI</sequence>
<dbReference type="Pfam" id="PF09851">
    <property type="entry name" value="SHOCT"/>
    <property type="match status" value="1"/>
</dbReference>
<dbReference type="EMBL" id="CAFBPN010000002">
    <property type="protein sequence ID" value="CAB5007690.1"/>
    <property type="molecule type" value="Genomic_DNA"/>
</dbReference>